<evidence type="ECO:0000313" key="3">
    <source>
        <dbReference type="Proteomes" id="UP000682403"/>
    </source>
</evidence>
<dbReference type="EMBL" id="JAGVRK010000001">
    <property type="protein sequence ID" value="MBS2970616.1"/>
    <property type="molecule type" value="Genomic_DNA"/>
</dbReference>
<sequence>MNRVEIHENKSKLWLLFILLALIEVSFLIPIALYFLGPAGSIDLTLFLLSIAIVLTVGWALSKCLARILCKSPYLIFEREFITIFPVPQQPMKILIRDIDGVIPYVLQNQRYIGVLLKNEEERLENVSPRVKRIAKISKSAGFPAFNIHLNYIAREDLQAVMERFEAIGMPLGEETAKSRSQF</sequence>
<dbReference type="RefSeq" id="WP_211561144.1">
    <property type="nucleotide sequence ID" value="NZ_JAGVRK010000001.1"/>
</dbReference>
<accession>A0ABS5LIQ1</accession>
<keyword evidence="1" id="KW-1133">Transmembrane helix</keyword>
<feature type="transmembrane region" description="Helical" evidence="1">
    <location>
        <begin position="42"/>
        <end position="61"/>
    </location>
</feature>
<gene>
    <name evidence="2" type="ORF">J9317_17875</name>
</gene>
<dbReference type="Proteomes" id="UP000682403">
    <property type="component" value="Unassembled WGS sequence"/>
</dbReference>
<protein>
    <submittedName>
        <fullName evidence="2">Uncharacterized protein</fullName>
    </submittedName>
</protein>
<keyword evidence="1" id="KW-0472">Membrane</keyword>
<comment type="caution">
    <text evidence="2">The sequence shown here is derived from an EMBL/GenBank/DDBJ whole genome shotgun (WGS) entry which is preliminary data.</text>
</comment>
<evidence type="ECO:0000256" key="1">
    <source>
        <dbReference type="SAM" id="Phobius"/>
    </source>
</evidence>
<organism evidence="2 3">
    <name type="scientific">Metabacillus flavus</name>
    <dbReference type="NCBI Taxonomy" id="2823519"/>
    <lineage>
        <taxon>Bacteria</taxon>
        <taxon>Bacillati</taxon>
        <taxon>Bacillota</taxon>
        <taxon>Bacilli</taxon>
        <taxon>Bacillales</taxon>
        <taxon>Bacillaceae</taxon>
        <taxon>Metabacillus</taxon>
    </lineage>
</organism>
<dbReference type="NCBIfam" id="NF041635">
    <property type="entry name" value="STM3941_fam"/>
    <property type="match status" value="1"/>
</dbReference>
<name>A0ABS5LIQ1_9BACI</name>
<keyword evidence="1" id="KW-0812">Transmembrane</keyword>
<feature type="transmembrane region" description="Helical" evidence="1">
    <location>
        <begin position="12"/>
        <end position="36"/>
    </location>
</feature>
<reference evidence="2 3" key="1">
    <citation type="submission" date="2021-04" db="EMBL/GenBank/DDBJ databases">
        <title>Metabacillus sp. strain KIGAM252 whole genome sequence.</title>
        <authorList>
            <person name="Seo M.-J."/>
            <person name="Cho E.-S."/>
            <person name="Hwang C.Y."/>
            <person name="Yoon D.J."/>
        </authorList>
    </citation>
    <scope>NUCLEOTIDE SEQUENCE [LARGE SCALE GENOMIC DNA]</scope>
    <source>
        <strain evidence="2 3">KIGAM252</strain>
    </source>
</reference>
<dbReference type="InterPro" id="IPR048136">
    <property type="entry name" value="STM3941-like"/>
</dbReference>
<keyword evidence="3" id="KW-1185">Reference proteome</keyword>
<evidence type="ECO:0000313" key="2">
    <source>
        <dbReference type="EMBL" id="MBS2970616.1"/>
    </source>
</evidence>
<proteinExistence type="predicted"/>